<evidence type="ECO:0000256" key="3">
    <source>
        <dbReference type="ARBA" id="ARBA00022603"/>
    </source>
</evidence>
<gene>
    <name evidence="7" type="ORF">Rai3103_07695</name>
</gene>
<dbReference type="PANTHER" id="PTHR43467">
    <property type="entry name" value="COBALT-PRECORRIN-2 C(20)-METHYLTRANSFERASE"/>
    <property type="match status" value="1"/>
</dbReference>
<dbReference type="NCBIfam" id="TIGR02434">
    <property type="entry name" value="CobF"/>
    <property type="match status" value="1"/>
</dbReference>
<dbReference type="KEGG" id="rain:Rai3103_07695"/>
<keyword evidence="5" id="KW-0949">S-adenosyl-L-methionine</keyword>
<evidence type="ECO:0000256" key="1">
    <source>
        <dbReference type="ARBA" id="ARBA00004953"/>
    </source>
</evidence>
<reference evidence="7 8" key="1">
    <citation type="submission" date="2019-10" db="EMBL/GenBank/DDBJ databases">
        <title>Genomic analysis of Raineyella sp. CBA3103.</title>
        <authorList>
            <person name="Roh S.W."/>
        </authorList>
    </citation>
    <scope>NUCLEOTIDE SEQUENCE [LARGE SCALE GENOMIC DNA]</scope>
    <source>
        <strain evidence="7 8">CBA3103</strain>
    </source>
</reference>
<dbReference type="EC" id="2.1.1.152" evidence="7"/>
<dbReference type="GO" id="GO:0009236">
    <property type="term" value="P:cobalamin biosynthetic process"/>
    <property type="evidence" value="ECO:0007669"/>
    <property type="project" value="UniProtKB-KW"/>
</dbReference>
<name>A0A5Q2FFW6_9ACTN</name>
<keyword evidence="2" id="KW-0169">Cobalamin biosynthesis</keyword>
<sequence>MVSTVWVIGIGTGDPGLVTYEAAEALRTVDVFLVADKGEVKHDLVEARRALCEHFIGDTHPYRFVEVPDPQRGPDAERDTSAYGAGVRDWHGARVRAYAEIIDDLPADAQIGFLVWGDPAFYDSTLRIVDRLRAECGPFEVRVIPGISAPQLLAARHAIPLNRIGTSIHITTGRRLVEEYVPDLGDVVVMLDGYLTCRELVERYPDLTIYWGAYLGGPHEVLRSGRLADVIDDLVELRGRLREEHGWVMDTYLLRP</sequence>
<evidence type="ECO:0000313" key="7">
    <source>
        <dbReference type="EMBL" id="QGF23565.1"/>
    </source>
</evidence>
<dbReference type="PANTHER" id="PTHR43467:SF1">
    <property type="entry name" value="PRECORRIN-6A SYNTHASE [DEACETYLATING]"/>
    <property type="match status" value="1"/>
</dbReference>
<dbReference type="InterPro" id="IPR012797">
    <property type="entry name" value="CobF"/>
</dbReference>
<dbReference type="EMBL" id="CP045725">
    <property type="protein sequence ID" value="QGF23565.1"/>
    <property type="molecule type" value="Genomic_DNA"/>
</dbReference>
<feature type="domain" description="Tetrapyrrole methylase" evidence="6">
    <location>
        <begin position="4"/>
        <end position="230"/>
    </location>
</feature>
<dbReference type="RefSeq" id="WP_153572096.1">
    <property type="nucleotide sequence ID" value="NZ_CP045725.1"/>
</dbReference>
<dbReference type="Proteomes" id="UP000386847">
    <property type="component" value="Chromosome"/>
</dbReference>
<dbReference type="InterPro" id="IPR000878">
    <property type="entry name" value="4pyrrol_Mease"/>
</dbReference>
<evidence type="ECO:0000259" key="6">
    <source>
        <dbReference type="Pfam" id="PF00590"/>
    </source>
</evidence>
<dbReference type="GO" id="GO:0043819">
    <property type="term" value="F:precorrin-6A synthase (deacetylating) activity"/>
    <property type="evidence" value="ECO:0007669"/>
    <property type="project" value="UniProtKB-EC"/>
</dbReference>
<keyword evidence="8" id="KW-1185">Reference proteome</keyword>
<dbReference type="GO" id="GO:0032259">
    <property type="term" value="P:methylation"/>
    <property type="evidence" value="ECO:0007669"/>
    <property type="project" value="UniProtKB-KW"/>
</dbReference>
<keyword evidence="4 7" id="KW-0808">Transferase</keyword>
<dbReference type="CDD" id="cd11643">
    <property type="entry name" value="Precorrin-6A-synthase"/>
    <property type="match status" value="1"/>
</dbReference>
<dbReference type="Pfam" id="PF00590">
    <property type="entry name" value="TP_methylase"/>
    <property type="match status" value="1"/>
</dbReference>
<protein>
    <submittedName>
        <fullName evidence="7">Precorrin-6A synthase (Deacetylating)</fullName>
        <ecNumber evidence="7">2.1.1.152</ecNumber>
    </submittedName>
</protein>
<accession>A0A5Q2FFW6</accession>
<dbReference type="Gene3D" id="3.40.1010.10">
    <property type="entry name" value="Cobalt-precorrin-4 Transmethylase, Domain 1"/>
    <property type="match status" value="1"/>
</dbReference>
<dbReference type="PIRSF" id="PIRSF036525">
    <property type="entry name" value="CobF"/>
    <property type="match status" value="1"/>
</dbReference>
<evidence type="ECO:0000256" key="2">
    <source>
        <dbReference type="ARBA" id="ARBA00022573"/>
    </source>
</evidence>
<evidence type="ECO:0000256" key="5">
    <source>
        <dbReference type="ARBA" id="ARBA00022691"/>
    </source>
</evidence>
<dbReference type="InterPro" id="IPR014776">
    <property type="entry name" value="4pyrrole_Mease_sub2"/>
</dbReference>
<organism evidence="7 8">
    <name type="scientific">Raineyella fluvialis</name>
    <dbReference type="NCBI Taxonomy" id="2662261"/>
    <lineage>
        <taxon>Bacteria</taxon>
        <taxon>Bacillati</taxon>
        <taxon>Actinomycetota</taxon>
        <taxon>Actinomycetes</taxon>
        <taxon>Propionibacteriales</taxon>
        <taxon>Propionibacteriaceae</taxon>
        <taxon>Raineyella</taxon>
    </lineage>
</organism>
<evidence type="ECO:0000313" key="8">
    <source>
        <dbReference type="Proteomes" id="UP000386847"/>
    </source>
</evidence>
<dbReference type="InterPro" id="IPR035996">
    <property type="entry name" value="4pyrrol_Methylase_sf"/>
</dbReference>
<dbReference type="SUPFAM" id="SSF53790">
    <property type="entry name" value="Tetrapyrrole methylase"/>
    <property type="match status" value="1"/>
</dbReference>
<comment type="pathway">
    <text evidence="1">Cofactor biosynthesis; adenosylcobalamin biosynthesis.</text>
</comment>
<evidence type="ECO:0000256" key="4">
    <source>
        <dbReference type="ARBA" id="ARBA00022679"/>
    </source>
</evidence>
<keyword evidence="3 7" id="KW-0489">Methyltransferase</keyword>
<proteinExistence type="predicted"/>
<dbReference type="Gene3D" id="3.30.950.10">
    <property type="entry name" value="Methyltransferase, Cobalt-precorrin-4 Transmethylase, Domain 2"/>
    <property type="match status" value="1"/>
</dbReference>
<dbReference type="InterPro" id="IPR014777">
    <property type="entry name" value="4pyrrole_Mease_sub1"/>
</dbReference>
<dbReference type="AlphaFoldDB" id="A0A5Q2FFW6"/>